<gene>
    <name evidence="2" type="ORF">AVEN_86333_1</name>
</gene>
<evidence type="ECO:0000313" key="3">
    <source>
        <dbReference type="Proteomes" id="UP000499080"/>
    </source>
</evidence>
<evidence type="ECO:0000256" key="1">
    <source>
        <dbReference type="SAM" id="MobiDB-lite"/>
    </source>
</evidence>
<evidence type="ECO:0000313" key="2">
    <source>
        <dbReference type="EMBL" id="GBM50641.1"/>
    </source>
</evidence>
<dbReference type="AlphaFoldDB" id="A0A4Y2GBB1"/>
<name>A0A4Y2GBB1_ARAVE</name>
<feature type="region of interest" description="Disordered" evidence="1">
    <location>
        <begin position="13"/>
        <end position="50"/>
    </location>
</feature>
<reference evidence="2 3" key="1">
    <citation type="journal article" date="2019" name="Sci. Rep.">
        <title>Orb-weaving spider Araneus ventricosus genome elucidates the spidroin gene catalogue.</title>
        <authorList>
            <person name="Kono N."/>
            <person name="Nakamura H."/>
            <person name="Ohtoshi R."/>
            <person name="Moran D.A.P."/>
            <person name="Shinohara A."/>
            <person name="Yoshida Y."/>
            <person name="Fujiwara M."/>
            <person name="Mori M."/>
            <person name="Tomita M."/>
            <person name="Arakawa K."/>
        </authorList>
    </citation>
    <scope>NUCLEOTIDE SEQUENCE [LARGE SCALE GENOMIC DNA]</scope>
</reference>
<keyword evidence="3" id="KW-1185">Reference proteome</keyword>
<proteinExistence type="predicted"/>
<comment type="caution">
    <text evidence="2">The sequence shown here is derived from an EMBL/GenBank/DDBJ whole genome shotgun (WGS) entry which is preliminary data.</text>
</comment>
<dbReference type="EMBL" id="BGPR01001306">
    <property type="protein sequence ID" value="GBM50641.1"/>
    <property type="molecule type" value="Genomic_DNA"/>
</dbReference>
<protein>
    <submittedName>
        <fullName evidence="2">Uncharacterized protein</fullName>
    </submittedName>
</protein>
<organism evidence="2 3">
    <name type="scientific">Araneus ventricosus</name>
    <name type="common">Orbweaver spider</name>
    <name type="synonym">Epeira ventricosa</name>
    <dbReference type="NCBI Taxonomy" id="182803"/>
    <lineage>
        <taxon>Eukaryota</taxon>
        <taxon>Metazoa</taxon>
        <taxon>Ecdysozoa</taxon>
        <taxon>Arthropoda</taxon>
        <taxon>Chelicerata</taxon>
        <taxon>Arachnida</taxon>
        <taxon>Araneae</taxon>
        <taxon>Araneomorphae</taxon>
        <taxon>Entelegynae</taxon>
        <taxon>Araneoidea</taxon>
        <taxon>Araneidae</taxon>
        <taxon>Araneus</taxon>
    </lineage>
</organism>
<accession>A0A4Y2GBB1</accession>
<dbReference type="Proteomes" id="UP000499080">
    <property type="component" value="Unassembled WGS sequence"/>
</dbReference>
<sequence>MCNFCRGVGRLSHRGVTTALPRHPGSSDSVRELSPNSLHQPRRSSSRKEVCPVIGVEENDSERTLQEEIFLVRKLATSDASS</sequence>